<dbReference type="STRING" id="1963862.B4O97_03910"/>
<feature type="transmembrane region" description="Helical" evidence="6">
    <location>
        <begin position="156"/>
        <end position="175"/>
    </location>
</feature>
<evidence type="ECO:0000313" key="7">
    <source>
        <dbReference type="EMBL" id="ORC37346.1"/>
    </source>
</evidence>
<accession>A0A1Y1S2Q0</accession>
<protein>
    <submittedName>
        <fullName evidence="7">ABC transporter permease</fullName>
    </submittedName>
</protein>
<comment type="subcellular location">
    <subcellularLocation>
        <location evidence="1">Cell membrane</location>
        <topology evidence="1">Multi-pass membrane protein</topology>
    </subcellularLocation>
</comment>
<evidence type="ECO:0000256" key="2">
    <source>
        <dbReference type="ARBA" id="ARBA00022475"/>
    </source>
</evidence>
<name>A0A1Y1S2Q0_9SPIO</name>
<organism evidence="7 8">
    <name type="scientific">Marispirochaeta aestuarii</name>
    <dbReference type="NCBI Taxonomy" id="1963862"/>
    <lineage>
        <taxon>Bacteria</taxon>
        <taxon>Pseudomonadati</taxon>
        <taxon>Spirochaetota</taxon>
        <taxon>Spirochaetia</taxon>
        <taxon>Spirochaetales</taxon>
        <taxon>Spirochaetaceae</taxon>
        <taxon>Marispirochaeta</taxon>
    </lineage>
</organism>
<keyword evidence="5 6" id="KW-0472">Membrane</keyword>
<sequence length="287" mass="31966">MPAVFKRELRAFFLSPQGYIFLSIFLLITGIFFTTGNLISGNSRYLGFLGSILFIFIFIVPLLTMRLLSDEKQKKTDQLLLTSPLGIPEIVVGKFLAALTFFCLGLALTLLYTLIILIHGELDLWETLGGYIGFILLGGTFISVGLFISGLTENQITAAITSFAALLAMWLINILQDAVPSNTTSGLVFSGLIVAAAALWFYGTTRNLIVPAVLLGLGAVVVYLIHFLHPELFVGLVGKILSWFSLIDRYRRFSSGILSLQDTVYYLSFMIFFLYLTVRTLEKRRWS</sequence>
<gene>
    <name evidence="7" type="ORF">B4O97_03910</name>
</gene>
<dbReference type="PANTHER" id="PTHR30294:SF29">
    <property type="entry name" value="MULTIDRUG ABC TRANSPORTER PERMEASE YBHS-RELATED"/>
    <property type="match status" value="1"/>
</dbReference>
<dbReference type="InterPro" id="IPR051449">
    <property type="entry name" value="ABC-2_transporter_component"/>
</dbReference>
<dbReference type="Proteomes" id="UP000192343">
    <property type="component" value="Unassembled WGS sequence"/>
</dbReference>
<dbReference type="AlphaFoldDB" id="A0A1Y1S2Q0"/>
<evidence type="ECO:0000313" key="8">
    <source>
        <dbReference type="Proteomes" id="UP000192343"/>
    </source>
</evidence>
<dbReference type="RefSeq" id="WP_083048528.1">
    <property type="nucleotide sequence ID" value="NZ_MWQY01000003.1"/>
</dbReference>
<dbReference type="Pfam" id="PF13346">
    <property type="entry name" value="ABC2_membrane_5"/>
    <property type="match status" value="1"/>
</dbReference>
<evidence type="ECO:0000256" key="6">
    <source>
        <dbReference type="SAM" id="Phobius"/>
    </source>
</evidence>
<feature type="transmembrane region" description="Helical" evidence="6">
    <location>
        <begin position="12"/>
        <end position="33"/>
    </location>
</feature>
<reference evidence="7 8" key="1">
    <citation type="submission" date="2017-03" db="EMBL/GenBank/DDBJ databases">
        <title>Draft Genome sequence of Marispirochaeta sp. strain JC444.</title>
        <authorList>
            <person name="Shivani Y."/>
            <person name="Subhash Y."/>
            <person name="Sasikala C."/>
            <person name="Ramana C."/>
        </authorList>
    </citation>
    <scope>NUCLEOTIDE SEQUENCE [LARGE SCALE GENOMIC DNA]</scope>
    <source>
        <strain evidence="7 8">JC444</strain>
    </source>
</reference>
<evidence type="ECO:0000256" key="3">
    <source>
        <dbReference type="ARBA" id="ARBA00022692"/>
    </source>
</evidence>
<feature type="transmembrane region" description="Helical" evidence="6">
    <location>
        <begin position="45"/>
        <end position="65"/>
    </location>
</feature>
<feature type="transmembrane region" description="Helical" evidence="6">
    <location>
        <begin position="181"/>
        <end position="201"/>
    </location>
</feature>
<keyword evidence="3 6" id="KW-0812">Transmembrane</keyword>
<dbReference type="InterPro" id="IPR025699">
    <property type="entry name" value="ABC2_memb-like"/>
</dbReference>
<dbReference type="EMBL" id="MWQY01000003">
    <property type="protein sequence ID" value="ORC37346.1"/>
    <property type="molecule type" value="Genomic_DNA"/>
</dbReference>
<keyword evidence="2" id="KW-1003">Cell membrane</keyword>
<keyword evidence="8" id="KW-1185">Reference proteome</keyword>
<keyword evidence="4 6" id="KW-1133">Transmembrane helix</keyword>
<evidence type="ECO:0000256" key="1">
    <source>
        <dbReference type="ARBA" id="ARBA00004651"/>
    </source>
</evidence>
<feature type="transmembrane region" description="Helical" evidence="6">
    <location>
        <begin position="208"/>
        <end position="228"/>
    </location>
</feature>
<dbReference type="OrthoDB" id="9794512at2"/>
<feature type="transmembrane region" description="Helical" evidence="6">
    <location>
        <begin position="95"/>
        <end position="118"/>
    </location>
</feature>
<feature type="transmembrane region" description="Helical" evidence="6">
    <location>
        <begin position="263"/>
        <end position="281"/>
    </location>
</feature>
<evidence type="ECO:0000256" key="5">
    <source>
        <dbReference type="ARBA" id="ARBA00023136"/>
    </source>
</evidence>
<proteinExistence type="predicted"/>
<evidence type="ECO:0000256" key="4">
    <source>
        <dbReference type="ARBA" id="ARBA00022989"/>
    </source>
</evidence>
<feature type="transmembrane region" description="Helical" evidence="6">
    <location>
        <begin position="130"/>
        <end position="149"/>
    </location>
</feature>
<dbReference type="GO" id="GO:0005886">
    <property type="term" value="C:plasma membrane"/>
    <property type="evidence" value="ECO:0007669"/>
    <property type="project" value="UniProtKB-SubCell"/>
</dbReference>
<comment type="caution">
    <text evidence="7">The sequence shown here is derived from an EMBL/GenBank/DDBJ whole genome shotgun (WGS) entry which is preliminary data.</text>
</comment>
<dbReference type="PANTHER" id="PTHR30294">
    <property type="entry name" value="MEMBRANE COMPONENT OF ABC TRANSPORTER YHHJ-RELATED"/>
    <property type="match status" value="1"/>
</dbReference>